<dbReference type="InterPro" id="IPR000504">
    <property type="entry name" value="RRM_dom"/>
</dbReference>
<feature type="region of interest" description="Disordered" evidence="2">
    <location>
        <begin position="450"/>
        <end position="473"/>
    </location>
</feature>
<protein>
    <submittedName>
        <fullName evidence="4">Peptidyl-prolyl cis-trans isomerase pin4</fullName>
    </submittedName>
</protein>
<dbReference type="EMBL" id="JANBPT010000033">
    <property type="protein sequence ID" value="KAJ1929487.1"/>
    <property type="molecule type" value="Genomic_DNA"/>
</dbReference>
<dbReference type="AlphaFoldDB" id="A0A9W8AHK7"/>
<gene>
    <name evidence="4" type="primary">PIN4_1</name>
    <name evidence="4" type="ORF">IWQ60_001099</name>
</gene>
<proteinExistence type="predicted"/>
<dbReference type="PROSITE" id="PS50102">
    <property type="entry name" value="RRM"/>
    <property type="match status" value="1"/>
</dbReference>
<name>A0A9W8AHK7_9FUNG</name>
<comment type="caution">
    <text evidence="4">The sequence shown here is derived from an EMBL/GenBank/DDBJ whole genome shotgun (WGS) entry which is preliminary data.</text>
</comment>
<feature type="region of interest" description="Disordered" evidence="2">
    <location>
        <begin position="313"/>
        <end position="351"/>
    </location>
</feature>
<dbReference type="InterPro" id="IPR035979">
    <property type="entry name" value="RBD_domain_sf"/>
</dbReference>
<evidence type="ECO:0000256" key="2">
    <source>
        <dbReference type="SAM" id="MobiDB-lite"/>
    </source>
</evidence>
<dbReference type="SMART" id="SM00360">
    <property type="entry name" value="RRM"/>
    <property type="match status" value="1"/>
</dbReference>
<evidence type="ECO:0000313" key="4">
    <source>
        <dbReference type="EMBL" id="KAJ1929487.1"/>
    </source>
</evidence>
<feature type="compositionally biased region" description="Low complexity" evidence="2">
    <location>
        <begin position="331"/>
        <end position="344"/>
    </location>
</feature>
<dbReference type="GO" id="GO:0016853">
    <property type="term" value="F:isomerase activity"/>
    <property type="evidence" value="ECO:0007669"/>
    <property type="project" value="UniProtKB-KW"/>
</dbReference>
<evidence type="ECO:0000256" key="1">
    <source>
        <dbReference type="PROSITE-ProRule" id="PRU00176"/>
    </source>
</evidence>
<evidence type="ECO:0000259" key="3">
    <source>
        <dbReference type="PROSITE" id="PS50102"/>
    </source>
</evidence>
<dbReference type="Proteomes" id="UP001150569">
    <property type="component" value="Unassembled WGS sequence"/>
</dbReference>
<keyword evidence="5" id="KW-1185">Reference proteome</keyword>
<feature type="compositionally biased region" description="Low complexity" evidence="2">
    <location>
        <begin position="567"/>
        <end position="584"/>
    </location>
</feature>
<reference evidence="4" key="1">
    <citation type="submission" date="2022-07" db="EMBL/GenBank/DDBJ databases">
        <title>Phylogenomic reconstructions and comparative analyses of Kickxellomycotina fungi.</title>
        <authorList>
            <person name="Reynolds N.K."/>
            <person name="Stajich J.E."/>
            <person name="Barry K."/>
            <person name="Grigoriev I.V."/>
            <person name="Crous P."/>
            <person name="Smith M.E."/>
        </authorList>
    </citation>
    <scope>NUCLEOTIDE SEQUENCE</scope>
    <source>
        <strain evidence="4">RSA 861</strain>
    </source>
</reference>
<accession>A0A9W8AHK7</accession>
<feature type="region of interest" description="Disordered" evidence="2">
    <location>
        <begin position="1"/>
        <end position="36"/>
    </location>
</feature>
<feature type="region of interest" description="Disordered" evidence="2">
    <location>
        <begin position="130"/>
        <end position="157"/>
    </location>
</feature>
<dbReference type="InterPro" id="IPR012677">
    <property type="entry name" value="Nucleotide-bd_a/b_plait_sf"/>
</dbReference>
<sequence length="660" mass="69945">MSTLQNLHDSLDHLSLSETPGSNPETHRGRPLSVHFSSGTDLATTLGGTATSAYPASAGYAPLTSSAGLAAELNRAASKRDKRRSMQLPLQASALATHPMYPSPYQMANGSQPLHHPPLYSPQLAQFPGMPANPAPVGHPRPGRSRPPSKSMSFPMRPPTVGGQYHLRHHMPLHTPQGPGIPAAGGYPAPLPGYYHMSLDPSMVRPLPMTTPAADEIPTAVVIKNIDFTIKREVLLQTIAMMDIPMPYALNYHYEGGLFRGLAFANFRTPEETMVVIAHLNGLDLAGRKLKVEYKRMLSADAEAAKQEARLAHRNSISGGVPPALDLTRRPSPSAAPGESGSTPTSATPIKLDDPITREFYDQIAAFRHDKARRELELDLPSNEAYAVMAAIAERFGLTAHPIYGSGARTSPTADGAEPASPPAKVGVRLVKPAETPRTDAPRARHNRYSIAGAPTGNVPPMPKPNRGRLTSESHAQHPMYAGFGGYGVKPVGMTGVYPGDALLASSPYAPVHHHPHHHQQPPLVDEYGADADSTRSPAGRFRSVSFSVGPRPVSGATGSGDHSRIPTASGSPSTPTSSSPASAAFQGYPARMLNAAVVAPTRQPRGPDLSQNFSLRTALLHQMSTVGLAVDAPPAAAPAHHGHPGYYAQTPMGHAGAFM</sequence>
<organism evidence="4 5">
    <name type="scientific">Tieghemiomyces parasiticus</name>
    <dbReference type="NCBI Taxonomy" id="78921"/>
    <lineage>
        <taxon>Eukaryota</taxon>
        <taxon>Fungi</taxon>
        <taxon>Fungi incertae sedis</taxon>
        <taxon>Zoopagomycota</taxon>
        <taxon>Kickxellomycotina</taxon>
        <taxon>Dimargaritomycetes</taxon>
        <taxon>Dimargaritales</taxon>
        <taxon>Dimargaritaceae</taxon>
        <taxon>Tieghemiomyces</taxon>
    </lineage>
</organism>
<feature type="region of interest" description="Disordered" evidence="2">
    <location>
        <begin position="509"/>
        <end position="584"/>
    </location>
</feature>
<dbReference type="Gene3D" id="3.30.70.330">
    <property type="match status" value="1"/>
</dbReference>
<keyword evidence="1" id="KW-0694">RNA-binding</keyword>
<evidence type="ECO:0000313" key="5">
    <source>
        <dbReference type="Proteomes" id="UP001150569"/>
    </source>
</evidence>
<dbReference type="GO" id="GO:0003723">
    <property type="term" value="F:RNA binding"/>
    <property type="evidence" value="ECO:0007669"/>
    <property type="project" value="UniProtKB-UniRule"/>
</dbReference>
<dbReference type="OrthoDB" id="434258at2759"/>
<dbReference type="SUPFAM" id="SSF54928">
    <property type="entry name" value="RNA-binding domain, RBD"/>
    <property type="match status" value="1"/>
</dbReference>
<feature type="domain" description="RRM" evidence="3">
    <location>
        <begin position="219"/>
        <end position="297"/>
    </location>
</feature>
<keyword evidence="4" id="KW-0413">Isomerase</keyword>